<keyword evidence="3" id="KW-1185">Reference proteome</keyword>
<evidence type="ECO:0000256" key="1">
    <source>
        <dbReference type="SAM" id="MobiDB-lite"/>
    </source>
</evidence>
<proteinExistence type="predicted"/>
<protein>
    <submittedName>
        <fullName evidence="2">Uncharacterized protein</fullName>
    </submittedName>
</protein>
<sequence length="53" mass="5859">HPARAVQAQAQTTNAMYIPDAKTIHEARKRREKMRDGKDYVPLNEGGANASHG</sequence>
<dbReference type="Proteomes" id="UP000054560">
    <property type="component" value="Unassembled WGS sequence"/>
</dbReference>
<organism evidence="2 3">
    <name type="scientific">Sphaeroforma arctica JP610</name>
    <dbReference type="NCBI Taxonomy" id="667725"/>
    <lineage>
        <taxon>Eukaryota</taxon>
        <taxon>Ichthyosporea</taxon>
        <taxon>Ichthyophonida</taxon>
        <taxon>Sphaeroforma</taxon>
    </lineage>
</organism>
<dbReference type="GeneID" id="25918658"/>
<name>A0A0L0EY19_9EUKA</name>
<evidence type="ECO:0000313" key="2">
    <source>
        <dbReference type="EMBL" id="KNC69336.1"/>
    </source>
</evidence>
<dbReference type="EMBL" id="KQ255743">
    <property type="protein sequence ID" value="KNC69336.1"/>
    <property type="molecule type" value="Genomic_DNA"/>
</dbReference>
<feature type="non-terminal residue" evidence="2">
    <location>
        <position position="1"/>
    </location>
</feature>
<dbReference type="AlphaFoldDB" id="A0A0L0EY19"/>
<evidence type="ECO:0000313" key="3">
    <source>
        <dbReference type="Proteomes" id="UP000054560"/>
    </source>
</evidence>
<feature type="region of interest" description="Disordered" evidence="1">
    <location>
        <begin position="29"/>
        <end position="53"/>
    </location>
</feature>
<accession>A0A0L0EY19</accession>
<dbReference type="RefSeq" id="XP_014143238.1">
    <property type="nucleotide sequence ID" value="XM_014287763.1"/>
</dbReference>
<reference evidence="2 3" key="1">
    <citation type="submission" date="2011-02" db="EMBL/GenBank/DDBJ databases">
        <title>The Genome Sequence of Sphaeroforma arctica JP610.</title>
        <authorList>
            <consortium name="The Broad Institute Genome Sequencing Platform"/>
            <person name="Russ C."/>
            <person name="Cuomo C."/>
            <person name="Young S.K."/>
            <person name="Zeng Q."/>
            <person name="Gargeya S."/>
            <person name="Alvarado L."/>
            <person name="Berlin A."/>
            <person name="Chapman S.B."/>
            <person name="Chen Z."/>
            <person name="Freedman E."/>
            <person name="Gellesch M."/>
            <person name="Goldberg J."/>
            <person name="Griggs A."/>
            <person name="Gujja S."/>
            <person name="Heilman E."/>
            <person name="Heiman D."/>
            <person name="Howarth C."/>
            <person name="Mehta T."/>
            <person name="Neiman D."/>
            <person name="Pearson M."/>
            <person name="Roberts A."/>
            <person name="Saif S."/>
            <person name="Shea T."/>
            <person name="Shenoy N."/>
            <person name="Sisk P."/>
            <person name="Stolte C."/>
            <person name="Sykes S."/>
            <person name="White J."/>
            <person name="Yandava C."/>
            <person name="Burger G."/>
            <person name="Gray M.W."/>
            <person name="Holland P.W.H."/>
            <person name="King N."/>
            <person name="Lang F.B.F."/>
            <person name="Roger A.J."/>
            <person name="Ruiz-Trillo I."/>
            <person name="Haas B."/>
            <person name="Nusbaum C."/>
            <person name="Birren B."/>
        </authorList>
    </citation>
    <scope>NUCLEOTIDE SEQUENCE [LARGE SCALE GENOMIC DNA]</scope>
    <source>
        <strain evidence="2 3">JP610</strain>
    </source>
</reference>
<dbReference type="OrthoDB" id="429427at2759"/>
<gene>
    <name evidence="2" type="ORF">SARC_18154</name>
</gene>